<keyword evidence="2" id="KW-1185">Reference proteome</keyword>
<protein>
    <recommendedName>
        <fullName evidence="3">Sulfotransferase family protein</fullName>
    </recommendedName>
</protein>
<dbReference type="InterPro" id="IPR053226">
    <property type="entry name" value="Pyrrolopyrazine_biosynth_F"/>
</dbReference>
<proteinExistence type="predicted"/>
<dbReference type="PANTHER" id="PTHR48419:SF1">
    <property type="entry name" value="SULFOTRANSFERASE DOMAIN-CONTAINING PROTEIN"/>
    <property type="match status" value="1"/>
</dbReference>
<dbReference type="InterPro" id="IPR027417">
    <property type="entry name" value="P-loop_NTPase"/>
</dbReference>
<dbReference type="SUPFAM" id="SSF52540">
    <property type="entry name" value="P-loop containing nucleoside triphosphate hydrolases"/>
    <property type="match status" value="1"/>
</dbReference>
<dbReference type="Proteomes" id="UP000614915">
    <property type="component" value="Unassembled WGS sequence"/>
</dbReference>
<evidence type="ECO:0000313" key="2">
    <source>
        <dbReference type="Proteomes" id="UP000614915"/>
    </source>
</evidence>
<evidence type="ECO:0000313" key="1">
    <source>
        <dbReference type="EMBL" id="MBG6069647.1"/>
    </source>
</evidence>
<evidence type="ECO:0008006" key="3">
    <source>
        <dbReference type="Google" id="ProtNLM"/>
    </source>
</evidence>
<dbReference type="Pfam" id="PF19798">
    <property type="entry name" value="Sulfotransfer_5"/>
    <property type="match status" value="1"/>
</dbReference>
<dbReference type="Gene3D" id="3.40.50.300">
    <property type="entry name" value="P-loop containing nucleotide triphosphate hydrolases"/>
    <property type="match status" value="1"/>
</dbReference>
<name>A0ABS0JRI5_9ACTN</name>
<gene>
    <name evidence="1" type="ORF">IW248_005934</name>
</gene>
<dbReference type="EMBL" id="JADOTX010000001">
    <property type="protein sequence ID" value="MBG6069647.1"/>
    <property type="molecule type" value="Genomic_DNA"/>
</dbReference>
<sequence length="254" mass="29258">MRSLLGVPEFAGIAGSRRGVIALWSAPRSRSTAFLRMMMARGDVLAVHEPFSRLADFGEAQVEGRTIRSEDELIHTLCRIGEETCVFFKDTMDFRYERVLADDRFLRDATHTFLIRRPDEVIASHFALNPNLERDEIGFAYLHELYLAVVDAQGVEPVVLDSADLLENPEAAVRAYCDRTGLKFDEAALRWPPGMRPEWGRTERWHADVSETDGFVARQRVYSQTVYNNEILASYHKYHLPFFEYLRARRVDIL</sequence>
<reference evidence="1 2" key="1">
    <citation type="submission" date="2020-11" db="EMBL/GenBank/DDBJ databases">
        <title>Sequencing the genomes of 1000 actinobacteria strains.</title>
        <authorList>
            <person name="Klenk H.-P."/>
        </authorList>
    </citation>
    <scope>NUCLEOTIDE SEQUENCE [LARGE SCALE GENOMIC DNA]</scope>
    <source>
        <strain evidence="1 2">DSM 101692</strain>
    </source>
</reference>
<dbReference type="PANTHER" id="PTHR48419">
    <property type="entry name" value="SULFOTRANSFERASE DOMAIN-CONTAINING PROTEIN"/>
    <property type="match status" value="1"/>
</dbReference>
<accession>A0ABS0JRI5</accession>
<dbReference type="RefSeq" id="WP_196929549.1">
    <property type="nucleotide sequence ID" value="NZ_CP108567.1"/>
</dbReference>
<comment type="caution">
    <text evidence="1">The sequence shown here is derived from an EMBL/GenBank/DDBJ whole genome shotgun (WGS) entry which is preliminary data.</text>
</comment>
<organism evidence="1 2">
    <name type="scientific">Micromonospora ureilytica</name>
    <dbReference type="NCBI Taxonomy" id="709868"/>
    <lineage>
        <taxon>Bacteria</taxon>
        <taxon>Bacillati</taxon>
        <taxon>Actinomycetota</taxon>
        <taxon>Actinomycetes</taxon>
        <taxon>Micromonosporales</taxon>
        <taxon>Micromonosporaceae</taxon>
        <taxon>Micromonospora</taxon>
    </lineage>
</organism>